<reference evidence="3" key="1">
    <citation type="journal article" date="2019" name="Int. J. Syst. Evol. Microbiol.">
        <title>The Global Catalogue of Microorganisms (GCM) 10K type strain sequencing project: providing services to taxonomists for standard genome sequencing and annotation.</title>
        <authorList>
            <consortium name="The Broad Institute Genomics Platform"/>
            <consortium name="The Broad Institute Genome Sequencing Center for Infectious Disease"/>
            <person name="Wu L."/>
            <person name="Ma J."/>
        </authorList>
    </citation>
    <scope>NUCLEOTIDE SEQUENCE [LARGE SCALE GENOMIC DNA]</scope>
    <source>
        <strain evidence="3">CGMCC 1.6375</strain>
    </source>
</reference>
<sequence length="276" mass="31795">MLKGLLFCLMLASCTLRAQDSIQVSYSEEADTLIKQRFIDRYENVFMTKVPTRHMFKIGLSQYYQAIAFSLRDDRIINNTSLQLGYEFKFLPAFSVAFAGHIPFFDLNTPISASWQNTVIDGQVRWFVGMRKRIRKGLSANNFSGNYIGLFVSVPGTADHFEPRTGLRLGLQRRFLNRGFMDFAFSIRNNGDKVECSTQAILGIAFGDWKKIDRVPLCDILFCDTQVRHQWKVRLPEVTVGYYLNRIKAGVAFEQKTRLLASYAEFPIGCRYEQRI</sequence>
<evidence type="ECO:0000313" key="3">
    <source>
        <dbReference type="Proteomes" id="UP000632339"/>
    </source>
</evidence>
<keyword evidence="3" id="KW-1185">Reference proteome</keyword>
<comment type="caution">
    <text evidence="2">The sequence shown here is derived from an EMBL/GenBank/DDBJ whole genome shotgun (WGS) entry which is preliminary data.</text>
</comment>
<proteinExistence type="predicted"/>
<dbReference type="RefSeq" id="WP_019943161.1">
    <property type="nucleotide sequence ID" value="NZ_BMLI01000001.1"/>
</dbReference>
<organism evidence="2 3">
    <name type="scientific">Dyadobacter beijingensis</name>
    <dbReference type="NCBI Taxonomy" id="365489"/>
    <lineage>
        <taxon>Bacteria</taxon>
        <taxon>Pseudomonadati</taxon>
        <taxon>Bacteroidota</taxon>
        <taxon>Cytophagia</taxon>
        <taxon>Cytophagales</taxon>
        <taxon>Spirosomataceae</taxon>
        <taxon>Dyadobacter</taxon>
    </lineage>
</organism>
<evidence type="ECO:0000313" key="2">
    <source>
        <dbReference type="EMBL" id="GGM93926.1"/>
    </source>
</evidence>
<keyword evidence="1" id="KW-0732">Signal</keyword>
<accession>A0ABQ2HZ04</accession>
<protein>
    <recommendedName>
        <fullName evidence="4">Exopolysaccharide biosynthesis protein YbjH</fullName>
    </recommendedName>
</protein>
<feature type="chain" id="PRO_5047085664" description="Exopolysaccharide biosynthesis protein YbjH" evidence="1">
    <location>
        <begin position="19"/>
        <end position="276"/>
    </location>
</feature>
<evidence type="ECO:0008006" key="4">
    <source>
        <dbReference type="Google" id="ProtNLM"/>
    </source>
</evidence>
<name>A0ABQ2HZ04_9BACT</name>
<feature type="signal peptide" evidence="1">
    <location>
        <begin position="1"/>
        <end position="18"/>
    </location>
</feature>
<dbReference type="EMBL" id="BMLI01000001">
    <property type="protein sequence ID" value="GGM93926.1"/>
    <property type="molecule type" value="Genomic_DNA"/>
</dbReference>
<gene>
    <name evidence="2" type="ORF">GCM10010967_28810</name>
</gene>
<dbReference type="Proteomes" id="UP000632339">
    <property type="component" value="Unassembled WGS sequence"/>
</dbReference>
<evidence type="ECO:0000256" key="1">
    <source>
        <dbReference type="SAM" id="SignalP"/>
    </source>
</evidence>